<dbReference type="HOGENOM" id="CLU_080548_0_0_1"/>
<sequence>MQLSLISIIWSNKNTYMQMEICKTICTIEAIDTDWAWFYFGCDRHNKKVNKLANLIMKRIDKPKFHCEICNAIVTHVSPKFKLHVVVKDDTETCSLMLLGSVAKSIVGVKADDLWDGSYGEKIRRYYQNLSVIWWESPSVLGCLSTLHNFSSGSATFLVLEVCSGDKVVSIESGSEAISEMGTTSSTMSSGGVLLLDSSSSEDPKTPYSKRKEDDADLPDLTSTSKKLCTKVIKQEKAKTD</sequence>
<dbReference type="InterPro" id="IPR013955">
    <property type="entry name" value="Rep_factor-A_C"/>
</dbReference>
<protein>
    <recommendedName>
        <fullName evidence="7">Replication factor A C-terminal domain-containing protein</fullName>
    </recommendedName>
</protein>
<keyword evidence="3" id="KW-0863">Zinc-finger</keyword>
<evidence type="ECO:0000256" key="4">
    <source>
        <dbReference type="ARBA" id="ARBA00022833"/>
    </source>
</evidence>
<dbReference type="GO" id="GO:0008270">
    <property type="term" value="F:zinc ion binding"/>
    <property type="evidence" value="ECO:0007669"/>
    <property type="project" value="UniProtKB-KW"/>
</dbReference>
<dbReference type="CDD" id="cd04476">
    <property type="entry name" value="RPA1_DBD_C"/>
    <property type="match status" value="1"/>
</dbReference>
<feature type="region of interest" description="Disordered" evidence="6">
    <location>
        <begin position="180"/>
        <end position="222"/>
    </location>
</feature>
<organism evidence="8 9">
    <name type="scientific">Brassica oleracea var. oleracea</name>
    <dbReference type="NCBI Taxonomy" id="109376"/>
    <lineage>
        <taxon>Eukaryota</taxon>
        <taxon>Viridiplantae</taxon>
        <taxon>Streptophyta</taxon>
        <taxon>Embryophyta</taxon>
        <taxon>Tracheophyta</taxon>
        <taxon>Spermatophyta</taxon>
        <taxon>Magnoliopsida</taxon>
        <taxon>eudicotyledons</taxon>
        <taxon>Gunneridae</taxon>
        <taxon>Pentapetalae</taxon>
        <taxon>rosids</taxon>
        <taxon>malvids</taxon>
        <taxon>Brassicales</taxon>
        <taxon>Brassicaceae</taxon>
        <taxon>Brassiceae</taxon>
        <taxon>Brassica</taxon>
    </lineage>
</organism>
<dbReference type="eggNOG" id="KOG0851">
    <property type="taxonomic scope" value="Eukaryota"/>
</dbReference>
<evidence type="ECO:0000256" key="5">
    <source>
        <dbReference type="ARBA" id="ARBA00023125"/>
    </source>
</evidence>
<dbReference type="STRING" id="109376.A0A0D2ZVR4"/>
<evidence type="ECO:0000256" key="3">
    <source>
        <dbReference type="ARBA" id="ARBA00022771"/>
    </source>
</evidence>
<accession>A0A0D2ZVR4</accession>
<name>A0A0D2ZVR4_BRAOL</name>
<comment type="similarity">
    <text evidence="1">Belongs to the replication factor A protein 1 family.</text>
</comment>
<feature type="compositionally biased region" description="Low complexity" evidence="6">
    <location>
        <begin position="181"/>
        <end position="201"/>
    </location>
</feature>
<dbReference type="Proteomes" id="UP000032141">
    <property type="component" value="Unassembled WGS sequence"/>
</dbReference>
<dbReference type="EnsemblPlants" id="Bo01967s010.1">
    <property type="protein sequence ID" value="Bo01967s010.1"/>
    <property type="gene ID" value="Bo01967s010"/>
</dbReference>
<keyword evidence="4" id="KW-0862">Zinc</keyword>
<dbReference type="OMA" id="CKTICTI"/>
<dbReference type="SUPFAM" id="SSF50249">
    <property type="entry name" value="Nucleic acid-binding proteins"/>
    <property type="match status" value="1"/>
</dbReference>
<feature type="compositionally biased region" description="Basic and acidic residues" evidence="6">
    <location>
        <begin position="202"/>
        <end position="214"/>
    </location>
</feature>
<dbReference type="AlphaFoldDB" id="A0A0D2ZVR4"/>
<reference evidence="8" key="1">
    <citation type="journal article" date="2014" name="Genome Biol.">
        <title>Transcriptome and methylome profiling reveals relics of genome dominance in the mesopolyploid Brassica oleracea.</title>
        <authorList>
            <person name="Parkin I.A."/>
            <person name="Koh C."/>
            <person name="Tang H."/>
            <person name="Robinson S.J."/>
            <person name="Kagale S."/>
            <person name="Clarke W.E."/>
            <person name="Town C.D."/>
            <person name="Nixon J."/>
            <person name="Krishnakumar V."/>
            <person name="Bidwell S.L."/>
            <person name="Denoeud F."/>
            <person name="Belcram H."/>
            <person name="Links M.G."/>
            <person name="Just J."/>
            <person name="Clarke C."/>
            <person name="Bender T."/>
            <person name="Huebert T."/>
            <person name="Mason A.S."/>
            <person name="Pires J.C."/>
            <person name="Barker G."/>
            <person name="Moore J."/>
            <person name="Walley P.G."/>
            <person name="Manoli S."/>
            <person name="Batley J."/>
            <person name="Edwards D."/>
            <person name="Nelson M.N."/>
            <person name="Wang X."/>
            <person name="Paterson A.H."/>
            <person name="King G."/>
            <person name="Bancroft I."/>
            <person name="Chalhoub B."/>
            <person name="Sharpe A.G."/>
        </authorList>
    </citation>
    <scope>NUCLEOTIDE SEQUENCE [LARGE SCALE GENOMIC DNA]</scope>
    <source>
        <strain evidence="8">cv. TO1000</strain>
    </source>
</reference>
<dbReference type="GO" id="GO:0003677">
    <property type="term" value="F:DNA binding"/>
    <property type="evidence" value="ECO:0007669"/>
    <property type="project" value="UniProtKB-KW"/>
</dbReference>
<reference evidence="8" key="2">
    <citation type="submission" date="2015-06" db="UniProtKB">
        <authorList>
            <consortium name="EnsemblPlants"/>
        </authorList>
    </citation>
    <scope>IDENTIFICATION</scope>
</reference>
<evidence type="ECO:0000313" key="9">
    <source>
        <dbReference type="Proteomes" id="UP000032141"/>
    </source>
</evidence>
<keyword evidence="5" id="KW-0238">DNA-binding</keyword>
<dbReference type="Gene3D" id="2.40.50.140">
    <property type="entry name" value="Nucleic acid-binding proteins"/>
    <property type="match status" value="1"/>
</dbReference>
<evidence type="ECO:0000256" key="2">
    <source>
        <dbReference type="ARBA" id="ARBA00022723"/>
    </source>
</evidence>
<evidence type="ECO:0000256" key="1">
    <source>
        <dbReference type="ARBA" id="ARBA00005690"/>
    </source>
</evidence>
<dbReference type="InterPro" id="IPR047192">
    <property type="entry name" value="Euk_RPA1_DBD_C"/>
</dbReference>
<evidence type="ECO:0000259" key="7">
    <source>
        <dbReference type="Pfam" id="PF08646"/>
    </source>
</evidence>
<dbReference type="Pfam" id="PF08646">
    <property type="entry name" value="Rep_fac-A_C"/>
    <property type="match status" value="1"/>
</dbReference>
<keyword evidence="9" id="KW-1185">Reference proteome</keyword>
<feature type="domain" description="Replication factor A C-terminal" evidence="7">
    <location>
        <begin position="23"/>
        <end position="117"/>
    </location>
</feature>
<evidence type="ECO:0000256" key="6">
    <source>
        <dbReference type="SAM" id="MobiDB-lite"/>
    </source>
</evidence>
<proteinExistence type="inferred from homology"/>
<dbReference type="Gramene" id="Bo01967s010.1">
    <property type="protein sequence ID" value="Bo01967s010.1"/>
    <property type="gene ID" value="Bo01967s010"/>
</dbReference>
<evidence type="ECO:0000313" key="8">
    <source>
        <dbReference type="EnsemblPlants" id="Bo01967s010.1"/>
    </source>
</evidence>
<dbReference type="InterPro" id="IPR012340">
    <property type="entry name" value="NA-bd_OB-fold"/>
</dbReference>
<keyword evidence="2" id="KW-0479">Metal-binding</keyword>